<proteinExistence type="predicted"/>
<evidence type="ECO:0000313" key="1">
    <source>
        <dbReference type="EMBL" id="CAL1613466.1"/>
    </source>
</evidence>
<evidence type="ECO:0000313" key="2">
    <source>
        <dbReference type="Proteomes" id="UP001497482"/>
    </source>
</evidence>
<reference evidence="1 2" key="1">
    <citation type="submission" date="2024-04" db="EMBL/GenBank/DDBJ databases">
        <authorList>
            <person name="Waldvogel A.-M."/>
            <person name="Schoenle A."/>
        </authorList>
    </citation>
    <scope>NUCLEOTIDE SEQUENCE [LARGE SCALE GENOMIC DNA]</scope>
</reference>
<organism evidence="1 2">
    <name type="scientific">Knipowitschia caucasica</name>
    <name type="common">Caucasian dwarf goby</name>
    <name type="synonym">Pomatoschistus caucasicus</name>
    <dbReference type="NCBI Taxonomy" id="637954"/>
    <lineage>
        <taxon>Eukaryota</taxon>
        <taxon>Metazoa</taxon>
        <taxon>Chordata</taxon>
        <taxon>Craniata</taxon>
        <taxon>Vertebrata</taxon>
        <taxon>Euteleostomi</taxon>
        <taxon>Actinopterygii</taxon>
        <taxon>Neopterygii</taxon>
        <taxon>Teleostei</taxon>
        <taxon>Neoteleostei</taxon>
        <taxon>Acanthomorphata</taxon>
        <taxon>Gobiaria</taxon>
        <taxon>Gobiiformes</taxon>
        <taxon>Gobioidei</taxon>
        <taxon>Gobiidae</taxon>
        <taxon>Gobiinae</taxon>
        <taxon>Knipowitschia</taxon>
    </lineage>
</organism>
<dbReference type="EMBL" id="OZ035830">
    <property type="protein sequence ID" value="CAL1613466.1"/>
    <property type="molecule type" value="Genomic_DNA"/>
</dbReference>
<gene>
    <name evidence="1" type="ORF">KC01_LOCUS39672</name>
</gene>
<dbReference type="Proteomes" id="UP001497482">
    <property type="component" value="Chromosome 8"/>
</dbReference>
<protein>
    <submittedName>
        <fullName evidence="1">Uncharacterized protein</fullName>
    </submittedName>
</protein>
<sequence length="123" mass="13444">MRSASGLQQHTAFSPHLSSSPDHIIIIIIRIEASDMRHDEIVAVRVRGPSVSLKACIARGSLVGERRGSCAPVGGVLLSLWVWGLTLKTSASISELGAREMSSHMPRSLSEMHGWKQGRDYRI</sequence>
<dbReference type="AlphaFoldDB" id="A0AAV2MJ77"/>
<accession>A0AAV2MJ77</accession>
<keyword evidence="2" id="KW-1185">Reference proteome</keyword>
<name>A0AAV2MJ77_KNICA</name>